<organism evidence="1">
    <name type="scientific">Tanacetum cinerariifolium</name>
    <name type="common">Dalmatian daisy</name>
    <name type="synonym">Chrysanthemum cinerariifolium</name>
    <dbReference type="NCBI Taxonomy" id="118510"/>
    <lineage>
        <taxon>Eukaryota</taxon>
        <taxon>Viridiplantae</taxon>
        <taxon>Streptophyta</taxon>
        <taxon>Embryophyta</taxon>
        <taxon>Tracheophyta</taxon>
        <taxon>Spermatophyta</taxon>
        <taxon>Magnoliopsida</taxon>
        <taxon>eudicotyledons</taxon>
        <taxon>Gunneridae</taxon>
        <taxon>Pentapetalae</taxon>
        <taxon>asterids</taxon>
        <taxon>campanulids</taxon>
        <taxon>Asterales</taxon>
        <taxon>Asteraceae</taxon>
        <taxon>Asteroideae</taxon>
        <taxon>Anthemideae</taxon>
        <taxon>Anthemidinae</taxon>
        <taxon>Tanacetum</taxon>
    </lineage>
</organism>
<proteinExistence type="predicted"/>
<name>A0A699RQV0_TANCI</name>
<evidence type="ECO:0000313" key="1">
    <source>
        <dbReference type="EMBL" id="GFC88445.1"/>
    </source>
</evidence>
<protein>
    <submittedName>
        <fullName evidence="1">Uncharacterized protein</fullName>
    </submittedName>
</protein>
<accession>A0A699RQV0</accession>
<dbReference type="EMBL" id="BKCJ011115595">
    <property type="protein sequence ID" value="GFC88445.1"/>
    <property type="molecule type" value="Genomic_DNA"/>
</dbReference>
<gene>
    <name evidence="1" type="ORF">Tci_860415</name>
</gene>
<sequence length="62" mass="6961">MENNIRSDLHFDDAEGTACLLNEEIFEGLARMGAKTTAWNEFSRTMASAIICLADNQKFNFS</sequence>
<comment type="caution">
    <text evidence="1">The sequence shown here is derived from an EMBL/GenBank/DDBJ whole genome shotgun (WGS) entry which is preliminary data.</text>
</comment>
<feature type="non-terminal residue" evidence="1">
    <location>
        <position position="62"/>
    </location>
</feature>
<dbReference type="AlphaFoldDB" id="A0A699RQV0"/>
<reference evidence="1" key="1">
    <citation type="journal article" date="2019" name="Sci. Rep.">
        <title>Draft genome of Tanacetum cinerariifolium, the natural source of mosquito coil.</title>
        <authorList>
            <person name="Yamashiro T."/>
            <person name="Shiraishi A."/>
            <person name="Satake H."/>
            <person name="Nakayama K."/>
        </authorList>
    </citation>
    <scope>NUCLEOTIDE SEQUENCE</scope>
</reference>